<dbReference type="GO" id="GO:0005829">
    <property type="term" value="C:cytosol"/>
    <property type="evidence" value="ECO:0007669"/>
    <property type="project" value="TreeGrafter"/>
</dbReference>
<dbReference type="GO" id="GO:0016301">
    <property type="term" value="F:kinase activity"/>
    <property type="evidence" value="ECO:0007669"/>
    <property type="project" value="UniProtKB-KW"/>
</dbReference>
<dbReference type="Proteomes" id="UP000192721">
    <property type="component" value="Unassembled WGS sequence"/>
</dbReference>
<dbReference type="InterPro" id="IPR011611">
    <property type="entry name" value="PfkB_dom"/>
</dbReference>
<evidence type="ECO:0000256" key="1">
    <source>
        <dbReference type="ARBA" id="ARBA00022679"/>
    </source>
</evidence>
<dbReference type="SUPFAM" id="SSF53613">
    <property type="entry name" value="Ribokinase-like"/>
    <property type="match status" value="1"/>
</dbReference>
<keyword evidence="2 4" id="KW-0418">Kinase</keyword>
<feature type="domain" description="Carbohydrate kinase PfkB" evidence="3">
    <location>
        <begin position="58"/>
        <end position="347"/>
    </location>
</feature>
<dbReference type="SUPFAM" id="SSF46785">
    <property type="entry name" value="Winged helix' DNA-binding domain"/>
    <property type="match status" value="1"/>
</dbReference>
<accession>A0A1W0D847</accession>
<keyword evidence="1" id="KW-0808">Transferase</keyword>
<dbReference type="Pfam" id="PF00294">
    <property type="entry name" value="PfkB"/>
    <property type="match status" value="1"/>
</dbReference>
<dbReference type="EMBL" id="MUKV01000003">
    <property type="protein sequence ID" value="OQS43191.1"/>
    <property type="molecule type" value="Genomic_DNA"/>
</dbReference>
<dbReference type="PANTHER" id="PTHR10584:SF166">
    <property type="entry name" value="RIBOKINASE"/>
    <property type="match status" value="1"/>
</dbReference>
<organism evidence="4 5">
    <name type="scientific">Chromobacterium haemolyticum</name>
    <dbReference type="NCBI Taxonomy" id="394935"/>
    <lineage>
        <taxon>Bacteria</taxon>
        <taxon>Pseudomonadati</taxon>
        <taxon>Pseudomonadota</taxon>
        <taxon>Betaproteobacteria</taxon>
        <taxon>Neisseriales</taxon>
        <taxon>Chromobacteriaceae</taxon>
        <taxon>Chromobacterium</taxon>
    </lineage>
</organism>
<dbReference type="CDD" id="cd01941">
    <property type="entry name" value="YeiC_kinase_like"/>
    <property type="match status" value="1"/>
</dbReference>
<evidence type="ECO:0000259" key="3">
    <source>
        <dbReference type="Pfam" id="PF00294"/>
    </source>
</evidence>
<dbReference type="Pfam" id="PF13412">
    <property type="entry name" value="HTH_24"/>
    <property type="match status" value="1"/>
</dbReference>
<sequence>MTEREQQILTLLRRDPLIPQQELADQLGISRSAVAGHIMNLAQKGHIRGKGYILAEQRYVAAVGGANMDIVGSAAAALRHGDSNPGQVRCSPGGVARNVAENLARLSADCRLVSVVGDDIHGRSLLEATQRAGVDVRGCLTLPDAATSTYLSIQQADGDMALAINDMDILNRLTPERLQAQRDLVRHAGAVVADTNLSADALAWLIAESGEKPLFVDPVSAFKAERIRPWLSRIHTLKPNRLEAAALSGLPLERAEHAPDAARWFHGQGVLRVVLSMAGAGIYYSGEAGDGWLDAPDCAIVNTTGSGDALMAGLVWGWLNELSLADSVRFARGCAALTLSCAATNNPSLSRAAVDAYLNA</sequence>
<dbReference type="Gene3D" id="1.10.10.10">
    <property type="entry name" value="Winged helix-like DNA-binding domain superfamily/Winged helix DNA-binding domain"/>
    <property type="match status" value="1"/>
</dbReference>
<dbReference type="InterPro" id="IPR029056">
    <property type="entry name" value="Ribokinase-like"/>
</dbReference>
<dbReference type="InterPro" id="IPR002173">
    <property type="entry name" value="Carboh/pur_kinase_PfkB_CS"/>
</dbReference>
<dbReference type="RefSeq" id="WP_081554718.1">
    <property type="nucleotide sequence ID" value="NZ_MUKV01000003.1"/>
</dbReference>
<dbReference type="AlphaFoldDB" id="A0A1W0D847"/>
<dbReference type="InterPro" id="IPR036390">
    <property type="entry name" value="WH_DNA-bd_sf"/>
</dbReference>
<evidence type="ECO:0000256" key="2">
    <source>
        <dbReference type="ARBA" id="ARBA00022777"/>
    </source>
</evidence>
<proteinExistence type="predicted"/>
<dbReference type="InterPro" id="IPR036388">
    <property type="entry name" value="WH-like_DNA-bd_sf"/>
</dbReference>
<evidence type="ECO:0000313" key="4">
    <source>
        <dbReference type="EMBL" id="OQS43191.1"/>
    </source>
</evidence>
<dbReference type="PROSITE" id="PS00584">
    <property type="entry name" value="PFKB_KINASES_2"/>
    <property type="match status" value="1"/>
</dbReference>
<dbReference type="PROSITE" id="PS00583">
    <property type="entry name" value="PFKB_KINASES_1"/>
    <property type="match status" value="1"/>
</dbReference>
<gene>
    <name evidence="4" type="ORF">B0T45_04290</name>
</gene>
<reference evidence="4 5" key="1">
    <citation type="submission" date="2017-02" db="EMBL/GenBank/DDBJ databases">
        <title>Chromobacterium haemolyticum H5244.</title>
        <authorList>
            <person name="Gulvik C.A."/>
        </authorList>
    </citation>
    <scope>NUCLEOTIDE SEQUENCE [LARGE SCALE GENOMIC DNA]</scope>
    <source>
        <strain evidence="4 5">H5244</strain>
    </source>
</reference>
<dbReference type="PANTHER" id="PTHR10584">
    <property type="entry name" value="SUGAR KINASE"/>
    <property type="match status" value="1"/>
</dbReference>
<name>A0A1W0D847_9NEIS</name>
<protein>
    <submittedName>
        <fullName evidence="4">Kinase</fullName>
    </submittedName>
</protein>
<dbReference type="Gene3D" id="3.40.1190.20">
    <property type="match status" value="1"/>
</dbReference>
<comment type="caution">
    <text evidence="4">The sequence shown here is derived from an EMBL/GenBank/DDBJ whole genome shotgun (WGS) entry which is preliminary data.</text>
</comment>
<evidence type="ECO:0000313" key="5">
    <source>
        <dbReference type="Proteomes" id="UP000192721"/>
    </source>
</evidence>